<dbReference type="PANTHER" id="PTHR48112">
    <property type="entry name" value="HIGH MOBILITY GROUP PROTEIN DSP1"/>
    <property type="match status" value="1"/>
</dbReference>
<reference evidence="5" key="1">
    <citation type="submission" date="2021-01" db="EMBL/GenBank/DDBJ databases">
        <authorList>
            <person name="Corre E."/>
            <person name="Pelletier E."/>
            <person name="Niang G."/>
            <person name="Scheremetjew M."/>
            <person name="Finn R."/>
            <person name="Kale V."/>
            <person name="Holt S."/>
            <person name="Cochrane G."/>
            <person name="Meng A."/>
            <person name="Brown T."/>
            <person name="Cohen L."/>
        </authorList>
    </citation>
    <scope>NUCLEOTIDE SEQUENCE</scope>
    <source>
        <strain evidence="5">CCMP127</strain>
    </source>
</reference>
<feature type="region of interest" description="Disordered" evidence="3">
    <location>
        <begin position="214"/>
        <end position="236"/>
    </location>
</feature>
<dbReference type="PROSITE" id="PS50118">
    <property type="entry name" value="HMG_BOX_2"/>
    <property type="match status" value="2"/>
</dbReference>
<feature type="compositionally biased region" description="Low complexity" evidence="3">
    <location>
        <begin position="336"/>
        <end position="350"/>
    </location>
</feature>
<proteinExistence type="predicted"/>
<keyword evidence="1 2" id="KW-0238">DNA-binding</keyword>
<evidence type="ECO:0000256" key="1">
    <source>
        <dbReference type="ARBA" id="ARBA00023125"/>
    </source>
</evidence>
<dbReference type="Gene3D" id="1.10.30.10">
    <property type="entry name" value="High mobility group box domain"/>
    <property type="match status" value="2"/>
</dbReference>
<evidence type="ECO:0000256" key="3">
    <source>
        <dbReference type="SAM" id="MobiDB-lite"/>
    </source>
</evidence>
<dbReference type="GO" id="GO:0005634">
    <property type="term" value="C:nucleus"/>
    <property type="evidence" value="ECO:0007669"/>
    <property type="project" value="UniProtKB-UniRule"/>
</dbReference>
<feature type="region of interest" description="Disordered" evidence="3">
    <location>
        <begin position="309"/>
        <end position="418"/>
    </location>
</feature>
<dbReference type="PANTHER" id="PTHR48112:SF22">
    <property type="entry name" value="MITOCHONDRIAL TRANSCRIPTION FACTOR A, ISOFORM B"/>
    <property type="match status" value="1"/>
</dbReference>
<keyword evidence="2" id="KW-0539">Nucleus</keyword>
<sequence length="418" mass="45295">MYSSNNMADDLHHIPPMAASSKTMASPKYKKAPDAPKRFKSAFIIFSAEKHKEIKARLAEDGRVEKTTDIAKMVSEAWRELNPEEKEVWEKKARKDKARYEVEKAMYKGPWKVPANKRTPKDPSAPKRPMSAFLAFSNKRRAALKRQHPDATNADLSKMLSKTWKEAEPSLRQKYMDEEAELRSHYKVEMAKWRKKVAEEKRIERKEREALAMQAAESRSNEVGMKPPADGAGGQEGMQQQFAGMYNMPYGVPQQGLHGDMGYGGGMQGQYPGMLGGGAPFGGMNAPMGAQQQLLSQLLAGQQMNQFSMGGRPPMMYGQGGQGGQPSSGAPGTGSGQQQPQGYGMPPQGMGSAGGNFGMDGNMSGGGEGQMPQGQGGYGGMQGYEGQYGGAPQNYQNNMGGESAPAPGGDDGYQRANL</sequence>
<evidence type="ECO:0000256" key="2">
    <source>
        <dbReference type="PROSITE-ProRule" id="PRU00267"/>
    </source>
</evidence>
<dbReference type="SMART" id="SM00398">
    <property type="entry name" value="HMG"/>
    <property type="match status" value="2"/>
</dbReference>
<organism evidence="5">
    <name type="scientific">Amphora coffeiformis</name>
    <dbReference type="NCBI Taxonomy" id="265554"/>
    <lineage>
        <taxon>Eukaryota</taxon>
        <taxon>Sar</taxon>
        <taxon>Stramenopiles</taxon>
        <taxon>Ochrophyta</taxon>
        <taxon>Bacillariophyta</taxon>
        <taxon>Bacillariophyceae</taxon>
        <taxon>Bacillariophycidae</taxon>
        <taxon>Thalassiophysales</taxon>
        <taxon>Catenulaceae</taxon>
        <taxon>Amphora</taxon>
    </lineage>
</organism>
<feature type="domain" description="HMG box" evidence="4">
    <location>
        <begin position="126"/>
        <end position="194"/>
    </location>
</feature>
<feature type="DNA-binding region" description="HMG box" evidence="2">
    <location>
        <begin position="36"/>
        <end position="108"/>
    </location>
</feature>
<dbReference type="AlphaFoldDB" id="A0A7S3KXE2"/>
<dbReference type="EMBL" id="HBIM01000796">
    <property type="protein sequence ID" value="CAE0402405.1"/>
    <property type="molecule type" value="Transcribed_RNA"/>
</dbReference>
<gene>
    <name evidence="5" type="ORF">ACOF00016_LOCUS695</name>
</gene>
<feature type="DNA-binding region" description="HMG box" evidence="2">
    <location>
        <begin position="126"/>
        <end position="194"/>
    </location>
</feature>
<dbReference type="PRINTS" id="PR00886">
    <property type="entry name" value="HIGHMOBLTY12"/>
</dbReference>
<name>A0A7S3KXE2_9STRA</name>
<dbReference type="Pfam" id="PF00505">
    <property type="entry name" value="HMG_box"/>
    <property type="match status" value="2"/>
</dbReference>
<feature type="compositionally biased region" description="Gly residues" evidence="3">
    <location>
        <begin position="318"/>
        <end position="335"/>
    </location>
</feature>
<protein>
    <recommendedName>
        <fullName evidence="4">HMG box domain-containing protein</fullName>
    </recommendedName>
</protein>
<dbReference type="InterPro" id="IPR036910">
    <property type="entry name" value="HMG_box_dom_sf"/>
</dbReference>
<accession>A0A7S3KXE2</accession>
<evidence type="ECO:0000313" key="5">
    <source>
        <dbReference type="EMBL" id="CAE0402405.1"/>
    </source>
</evidence>
<feature type="compositionally biased region" description="Gly residues" evidence="3">
    <location>
        <begin position="351"/>
        <end position="389"/>
    </location>
</feature>
<dbReference type="SUPFAM" id="SSF47095">
    <property type="entry name" value="HMG-box"/>
    <property type="match status" value="2"/>
</dbReference>
<feature type="domain" description="HMG box" evidence="4">
    <location>
        <begin position="36"/>
        <end position="108"/>
    </location>
</feature>
<dbReference type="GO" id="GO:0003677">
    <property type="term" value="F:DNA binding"/>
    <property type="evidence" value="ECO:0007669"/>
    <property type="project" value="UniProtKB-UniRule"/>
</dbReference>
<dbReference type="InterPro" id="IPR050342">
    <property type="entry name" value="HMGB"/>
</dbReference>
<dbReference type="InterPro" id="IPR009071">
    <property type="entry name" value="HMG_box_dom"/>
</dbReference>
<evidence type="ECO:0000259" key="4">
    <source>
        <dbReference type="PROSITE" id="PS50118"/>
    </source>
</evidence>